<evidence type="ECO:0000313" key="3">
    <source>
        <dbReference type="EMBL" id="GMT00487.1"/>
    </source>
</evidence>
<dbReference type="SUPFAM" id="SSF53800">
    <property type="entry name" value="Chelatase"/>
    <property type="match status" value="1"/>
</dbReference>
<reference evidence="3" key="1">
    <citation type="submission" date="2023-10" db="EMBL/GenBank/DDBJ databases">
        <title>Genome assembly of Pristionchus species.</title>
        <authorList>
            <person name="Yoshida K."/>
            <person name="Sommer R.J."/>
        </authorList>
    </citation>
    <scope>NUCLEOTIDE SEQUENCE</scope>
    <source>
        <strain evidence="3">RS0144</strain>
    </source>
</reference>
<keyword evidence="2" id="KW-1133">Transmembrane helix</keyword>
<keyword evidence="2" id="KW-0812">Transmembrane</keyword>
<name>A0AAV5U125_9BILA</name>
<evidence type="ECO:0000256" key="1">
    <source>
        <dbReference type="RuleBase" id="RU004185"/>
    </source>
</evidence>
<dbReference type="PANTHER" id="PTHR11108">
    <property type="entry name" value="FERROCHELATASE"/>
    <property type="match status" value="1"/>
</dbReference>
<dbReference type="InterPro" id="IPR001015">
    <property type="entry name" value="Ferrochelatase"/>
</dbReference>
<keyword evidence="4" id="KW-1185">Reference proteome</keyword>
<comment type="similarity">
    <text evidence="1">Belongs to the ferrochelatase family.</text>
</comment>
<dbReference type="Pfam" id="PF00762">
    <property type="entry name" value="Ferrochelatase"/>
    <property type="match status" value="1"/>
</dbReference>
<evidence type="ECO:0000313" key="4">
    <source>
        <dbReference type="Proteomes" id="UP001432027"/>
    </source>
</evidence>
<feature type="transmembrane region" description="Helical" evidence="2">
    <location>
        <begin position="7"/>
        <end position="27"/>
    </location>
</feature>
<proteinExistence type="inferred from homology"/>
<dbReference type="GO" id="GO:0006783">
    <property type="term" value="P:heme biosynthetic process"/>
    <property type="evidence" value="ECO:0007669"/>
    <property type="project" value="InterPro"/>
</dbReference>
<comment type="caution">
    <text evidence="3">The sequence shown here is derived from an EMBL/GenBank/DDBJ whole genome shotgun (WGS) entry which is preliminary data.</text>
</comment>
<dbReference type="AlphaFoldDB" id="A0AAV5U125"/>
<dbReference type="GO" id="GO:0004325">
    <property type="term" value="F:ferrochelatase activity"/>
    <property type="evidence" value="ECO:0007669"/>
    <property type="project" value="InterPro"/>
</dbReference>
<sequence length="407" mass="46393">RQAYKTSFHLSLAFLLFYLFYPVHYYIVRLDDSVRPQVMSRLARSVAQTGNRFLSTQEGTFKTQILIVHEGFPKNEFYARKALTCEAKSYYNLRGLNLDLPSFMITEKVGKCMEDYGNRMEDMHGDVQETIMDPLSKSLQTSILAVMPELESVRVMCASPFESPTIEESIDRIANSGASRLVILPLQPHFGCLRSGLLLNEAVRCIDKTTVASKDDPSIRVVTHSPTEFKVSSIERWSTHPVMSNLWSNRLESMRSEIDAVIFVAPILRGNGRKDYERSVYASAERTISETRLPFPWRVAFFNGWNQWDLPIRENIVSRMSHFKGKRIAIVPISSVVPSFDTISVLPRLLESNEGAKVLSPMVNPIVVNGLTEVIKNHLLGRRSVQLQLKCDWCFRGDCDRTRDMLS</sequence>
<evidence type="ECO:0000256" key="2">
    <source>
        <dbReference type="SAM" id="Phobius"/>
    </source>
</evidence>
<feature type="non-terminal residue" evidence="3">
    <location>
        <position position="1"/>
    </location>
</feature>
<keyword evidence="2" id="KW-0472">Membrane</keyword>
<dbReference type="PANTHER" id="PTHR11108:SF1">
    <property type="entry name" value="FERROCHELATASE, MITOCHONDRIAL"/>
    <property type="match status" value="1"/>
</dbReference>
<dbReference type="EMBL" id="BTSX01000005">
    <property type="protein sequence ID" value="GMT00487.1"/>
    <property type="molecule type" value="Genomic_DNA"/>
</dbReference>
<accession>A0AAV5U125</accession>
<protein>
    <submittedName>
        <fullName evidence="3">Uncharacterized protein</fullName>
    </submittedName>
</protein>
<organism evidence="3 4">
    <name type="scientific">Pristionchus entomophagus</name>
    <dbReference type="NCBI Taxonomy" id="358040"/>
    <lineage>
        <taxon>Eukaryota</taxon>
        <taxon>Metazoa</taxon>
        <taxon>Ecdysozoa</taxon>
        <taxon>Nematoda</taxon>
        <taxon>Chromadorea</taxon>
        <taxon>Rhabditida</taxon>
        <taxon>Rhabditina</taxon>
        <taxon>Diplogasteromorpha</taxon>
        <taxon>Diplogasteroidea</taxon>
        <taxon>Neodiplogasteridae</taxon>
        <taxon>Pristionchus</taxon>
    </lineage>
</organism>
<dbReference type="Proteomes" id="UP001432027">
    <property type="component" value="Unassembled WGS sequence"/>
</dbReference>
<dbReference type="Gene3D" id="3.40.50.1400">
    <property type="match status" value="2"/>
</dbReference>
<dbReference type="GO" id="GO:0005739">
    <property type="term" value="C:mitochondrion"/>
    <property type="evidence" value="ECO:0007669"/>
    <property type="project" value="TreeGrafter"/>
</dbReference>
<gene>
    <name evidence="3" type="ORF">PENTCL1PPCAC_22661</name>
</gene>